<feature type="chain" id="PRO_5042872373" evidence="8">
    <location>
        <begin position="30"/>
        <end position="193"/>
    </location>
</feature>
<evidence type="ECO:0000256" key="4">
    <source>
        <dbReference type="ARBA" id="ARBA00022989"/>
    </source>
</evidence>
<dbReference type="GeneID" id="89939404"/>
<keyword evidence="11" id="KW-1185">Reference proteome</keyword>
<feature type="compositionally biased region" description="Low complexity" evidence="7">
    <location>
        <begin position="26"/>
        <end position="42"/>
    </location>
</feature>
<sequence>MRSSTTTSTTNIGGLLLLLAGSSTNPALAQSQSPSPSSSSAPSPSPSTVTVYTNPGSGYTYHGCYNETTGLPGTSGSRALYGGTNAVRPGQMTVEGCWEICRTGAGDSNGGTSGKFKYAGLEYARECWCAQSLSSLSAKLPDSECNLPCEGNTTQACGGMLKLTVYIASSAAVNRVAWAAGLVAVGAVSLSLL</sequence>
<dbReference type="PROSITE" id="PS51212">
    <property type="entry name" value="WSC"/>
    <property type="match status" value="1"/>
</dbReference>
<feature type="region of interest" description="Disordered" evidence="7">
    <location>
        <begin position="26"/>
        <end position="51"/>
    </location>
</feature>
<dbReference type="RefSeq" id="XP_064669404.1">
    <property type="nucleotide sequence ID" value="XM_064815279.1"/>
</dbReference>
<dbReference type="EMBL" id="MU853344">
    <property type="protein sequence ID" value="KAK4111834.1"/>
    <property type="molecule type" value="Genomic_DNA"/>
</dbReference>
<evidence type="ECO:0000313" key="10">
    <source>
        <dbReference type="EMBL" id="KAK4111834.1"/>
    </source>
</evidence>
<evidence type="ECO:0000313" key="11">
    <source>
        <dbReference type="Proteomes" id="UP001302812"/>
    </source>
</evidence>
<keyword evidence="2" id="KW-0812">Transmembrane</keyword>
<keyword evidence="5" id="KW-0472">Membrane</keyword>
<accession>A0AAN6YSA7</accession>
<keyword evidence="4" id="KW-1133">Transmembrane helix</keyword>
<evidence type="ECO:0000259" key="9">
    <source>
        <dbReference type="PROSITE" id="PS51212"/>
    </source>
</evidence>
<feature type="signal peptide" evidence="8">
    <location>
        <begin position="1"/>
        <end position="29"/>
    </location>
</feature>
<proteinExistence type="predicted"/>
<dbReference type="GO" id="GO:0005886">
    <property type="term" value="C:plasma membrane"/>
    <property type="evidence" value="ECO:0007669"/>
    <property type="project" value="TreeGrafter"/>
</dbReference>
<dbReference type="PANTHER" id="PTHR24269:SF16">
    <property type="entry name" value="PROTEIN SLG1"/>
    <property type="match status" value="1"/>
</dbReference>
<keyword evidence="3 8" id="KW-0732">Signal</keyword>
<dbReference type="InterPro" id="IPR002889">
    <property type="entry name" value="WSC_carb-bd"/>
</dbReference>
<gene>
    <name evidence="10" type="ORF">N656DRAFT_779953</name>
</gene>
<dbReference type="PANTHER" id="PTHR24269">
    <property type="entry name" value="KREMEN PROTEIN"/>
    <property type="match status" value="1"/>
</dbReference>
<comment type="subcellular location">
    <subcellularLocation>
        <location evidence="1">Membrane</location>
        <topology evidence="1">Single-pass membrane protein</topology>
    </subcellularLocation>
</comment>
<reference evidence="10" key="1">
    <citation type="journal article" date="2023" name="Mol. Phylogenet. Evol.">
        <title>Genome-scale phylogeny and comparative genomics of the fungal order Sordariales.</title>
        <authorList>
            <person name="Hensen N."/>
            <person name="Bonometti L."/>
            <person name="Westerberg I."/>
            <person name="Brannstrom I.O."/>
            <person name="Guillou S."/>
            <person name="Cros-Aarteil S."/>
            <person name="Calhoun S."/>
            <person name="Haridas S."/>
            <person name="Kuo A."/>
            <person name="Mondo S."/>
            <person name="Pangilinan J."/>
            <person name="Riley R."/>
            <person name="LaButti K."/>
            <person name="Andreopoulos B."/>
            <person name="Lipzen A."/>
            <person name="Chen C."/>
            <person name="Yan M."/>
            <person name="Daum C."/>
            <person name="Ng V."/>
            <person name="Clum A."/>
            <person name="Steindorff A."/>
            <person name="Ohm R.A."/>
            <person name="Martin F."/>
            <person name="Silar P."/>
            <person name="Natvig D.O."/>
            <person name="Lalanne C."/>
            <person name="Gautier V."/>
            <person name="Ament-Velasquez S.L."/>
            <person name="Kruys A."/>
            <person name="Hutchinson M.I."/>
            <person name="Powell A.J."/>
            <person name="Barry K."/>
            <person name="Miller A.N."/>
            <person name="Grigoriev I.V."/>
            <person name="Debuchy R."/>
            <person name="Gladieux P."/>
            <person name="Hiltunen Thoren M."/>
            <person name="Johannesson H."/>
        </authorList>
    </citation>
    <scope>NUCLEOTIDE SEQUENCE</scope>
    <source>
        <strain evidence="10">CBS 508.74</strain>
    </source>
</reference>
<dbReference type="Proteomes" id="UP001302812">
    <property type="component" value="Unassembled WGS sequence"/>
</dbReference>
<keyword evidence="6" id="KW-0325">Glycoprotein</keyword>
<dbReference type="AlphaFoldDB" id="A0AAN6YSA7"/>
<evidence type="ECO:0000256" key="8">
    <source>
        <dbReference type="SAM" id="SignalP"/>
    </source>
</evidence>
<comment type="caution">
    <text evidence="10">The sequence shown here is derived from an EMBL/GenBank/DDBJ whole genome shotgun (WGS) entry which is preliminary data.</text>
</comment>
<evidence type="ECO:0000256" key="6">
    <source>
        <dbReference type="ARBA" id="ARBA00023180"/>
    </source>
</evidence>
<evidence type="ECO:0000256" key="5">
    <source>
        <dbReference type="ARBA" id="ARBA00023136"/>
    </source>
</evidence>
<evidence type="ECO:0000256" key="7">
    <source>
        <dbReference type="SAM" id="MobiDB-lite"/>
    </source>
</evidence>
<protein>
    <submittedName>
        <fullName evidence="10">WSC-domain-containing protein</fullName>
    </submittedName>
</protein>
<dbReference type="Pfam" id="PF01822">
    <property type="entry name" value="WSC"/>
    <property type="match status" value="1"/>
</dbReference>
<evidence type="ECO:0000256" key="1">
    <source>
        <dbReference type="ARBA" id="ARBA00004167"/>
    </source>
</evidence>
<dbReference type="InterPro" id="IPR051836">
    <property type="entry name" value="Kremen_rcpt"/>
</dbReference>
<evidence type="ECO:0000256" key="3">
    <source>
        <dbReference type="ARBA" id="ARBA00022729"/>
    </source>
</evidence>
<evidence type="ECO:0000256" key="2">
    <source>
        <dbReference type="ARBA" id="ARBA00022692"/>
    </source>
</evidence>
<name>A0AAN6YSA7_9PEZI</name>
<feature type="domain" description="WSC" evidence="9">
    <location>
        <begin position="58"/>
        <end position="169"/>
    </location>
</feature>
<reference evidence="10" key="2">
    <citation type="submission" date="2023-05" db="EMBL/GenBank/DDBJ databases">
        <authorList>
            <consortium name="Lawrence Berkeley National Laboratory"/>
            <person name="Steindorff A."/>
            <person name="Hensen N."/>
            <person name="Bonometti L."/>
            <person name="Westerberg I."/>
            <person name="Brannstrom I.O."/>
            <person name="Guillou S."/>
            <person name="Cros-Aarteil S."/>
            <person name="Calhoun S."/>
            <person name="Haridas S."/>
            <person name="Kuo A."/>
            <person name="Mondo S."/>
            <person name="Pangilinan J."/>
            <person name="Riley R."/>
            <person name="Labutti K."/>
            <person name="Andreopoulos B."/>
            <person name="Lipzen A."/>
            <person name="Chen C."/>
            <person name="Yanf M."/>
            <person name="Daum C."/>
            <person name="Ng V."/>
            <person name="Clum A."/>
            <person name="Ohm R."/>
            <person name="Martin F."/>
            <person name="Silar P."/>
            <person name="Natvig D."/>
            <person name="Lalanne C."/>
            <person name="Gautier V."/>
            <person name="Ament-Velasquez S.L."/>
            <person name="Kruys A."/>
            <person name="Hutchinson M.I."/>
            <person name="Powell A.J."/>
            <person name="Barry K."/>
            <person name="Miller A.N."/>
            <person name="Grigoriev I.V."/>
            <person name="Debuchy R."/>
            <person name="Gladieux P."/>
            <person name="Thoren M.H."/>
            <person name="Johannesson H."/>
        </authorList>
    </citation>
    <scope>NUCLEOTIDE SEQUENCE</scope>
    <source>
        <strain evidence="10">CBS 508.74</strain>
    </source>
</reference>
<dbReference type="SMART" id="SM00321">
    <property type="entry name" value="WSC"/>
    <property type="match status" value="1"/>
</dbReference>
<organism evidence="10 11">
    <name type="scientific">Canariomyces notabilis</name>
    <dbReference type="NCBI Taxonomy" id="2074819"/>
    <lineage>
        <taxon>Eukaryota</taxon>
        <taxon>Fungi</taxon>
        <taxon>Dikarya</taxon>
        <taxon>Ascomycota</taxon>
        <taxon>Pezizomycotina</taxon>
        <taxon>Sordariomycetes</taxon>
        <taxon>Sordariomycetidae</taxon>
        <taxon>Sordariales</taxon>
        <taxon>Chaetomiaceae</taxon>
        <taxon>Canariomyces</taxon>
    </lineage>
</organism>